<comment type="similarity">
    <text evidence="1 3">Belongs to the short-chain dehydrogenases/reductases (SDR) family.</text>
</comment>
<dbReference type="Pfam" id="PF00106">
    <property type="entry name" value="adh_short"/>
    <property type="match status" value="1"/>
</dbReference>
<dbReference type="InterPro" id="IPR057326">
    <property type="entry name" value="KR_dom"/>
</dbReference>
<dbReference type="SMART" id="SM00822">
    <property type="entry name" value="PKS_KR"/>
    <property type="match status" value="1"/>
</dbReference>
<proteinExistence type="inferred from homology"/>
<name>A0A2W5TS17_9BACT</name>
<evidence type="ECO:0000313" key="6">
    <source>
        <dbReference type="Proteomes" id="UP000249061"/>
    </source>
</evidence>
<dbReference type="InterPro" id="IPR002347">
    <property type="entry name" value="SDR_fam"/>
</dbReference>
<evidence type="ECO:0000259" key="4">
    <source>
        <dbReference type="SMART" id="SM00822"/>
    </source>
</evidence>
<dbReference type="EMBL" id="QFQP01000001">
    <property type="protein sequence ID" value="PZR18519.1"/>
    <property type="molecule type" value="Genomic_DNA"/>
</dbReference>
<reference evidence="5 6" key="1">
    <citation type="submission" date="2017-08" db="EMBL/GenBank/DDBJ databases">
        <title>Infants hospitalized years apart are colonized by the same room-sourced microbial strains.</title>
        <authorList>
            <person name="Brooks B."/>
            <person name="Olm M.R."/>
            <person name="Firek B.A."/>
            <person name="Baker R."/>
            <person name="Thomas B.C."/>
            <person name="Morowitz M.J."/>
            <person name="Banfield J.F."/>
        </authorList>
    </citation>
    <scope>NUCLEOTIDE SEQUENCE [LARGE SCALE GENOMIC DNA]</scope>
    <source>
        <strain evidence="5">S2_003_000_R2_14</strain>
    </source>
</reference>
<sequence>MSAPWKTALLTGASSGLGRGLATWLAKRGVKVYAAARRLDALEALQKEAGDNIVPLKLDVSQADATFEKVQQLDAEVGGFDLVIANAGVGEETRPRKIRWASVKSMIDVNVTGATATLCAVMPAMVERKRGHLVGISSLAGFIPLPQNSTYCATKAYLGMFLESVRLDVARYGIHVTSIHPGFVKSEMTAKNKPGSMPFLLETDDAVERMGRAMVRRAKVFAFPWQLSGTIGAASMMPGPLKAAILQRLR</sequence>
<dbReference type="Gene3D" id="3.40.50.720">
    <property type="entry name" value="NAD(P)-binding Rossmann-like Domain"/>
    <property type="match status" value="1"/>
</dbReference>
<organism evidence="5 6">
    <name type="scientific">Archangium gephyra</name>
    <dbReference type="NCBI Taxonomy" id="48"/>
    <lineage>
        <taxon>Bacteria</taxon>
        <taxon>Pseudomonadati</taxon>
        <taxon>Myxococcota</taxon>
        <taxon>Myxococcia</taxon>
        <taxon>Myxococcales</taxon>
        <taxon>Cystobacterineae</taxon>
        <taxon>Archangiaceae</taxon>
        <taxon>Archangium</taxon>
    </lineage>
</organism>
<dbReference type="GO" id="GO:0016020">
    <property type="term" value="C:membrane"/>
    <property type="evidence" value="ECO:0007669"/>
    <property type="project" value="TreeGrafter"/>
</dbReference>
<evidence type="ECO:0000256" key="3">
    <source>
        <dbReference type="RuleBase" id="RU000363"/>
    </source>
</evidence>
<dbReference type="InterPro" id="IPR020904">
    <property type="entry name" value="Sc_DH/Rdtase_CS"/>
</dbReference>
<evidence type="ECO:0000256" key="1">
    <source>
        <dbReference type="ARBA" id="ARBA00006484"/>
    </source>
</evidence>
<keyword evidence="2" id="KW-0560">Oxidoreductase</keyword>
<dbReference type="PANTHER" id="PTHR44196:SF3">
    <property type="entry name" value="SHORT CHAIN DEHYDROGENASE FAMILY PROTEIN"/>
    <property type="match status" value="1"/>
</dbReference>
<dbReference type="Proteomes" id="UP000249061">
    <property type="component" value="Unassembled WGS sequence"/>
</dbReference>
<evidence type="ECO:0000313" key="5">
    <source>
        <dbReference type="EMBL" id="PZR18519.1"/>
    </source>
</evidence>
<dbReference type="InterPro" id="IPR036291">
    <property type="entry name" value="NAD(P)-bd_dom_sf"/>
</dbReference>
<dbReference type="PRINTS" id="PR00081">
    <property type="entry name" value="GDHRDH"/>
</dbReference>
<accession>A0A2W5TS17</accession>
<dbReference type="SUPFAM" id="SSF51735">
    <property type="entry name" value="NAD(P)-binding Rossmann-fold domains"/>
    <property type="match status" value="1"/>
</dbReference>
<dbReference type="AlphaFoldDB" id="A0A2W5TS17"/>
<dbReference type="PROSITE" id="PS00061">
    <property type="entry name" value="ADH_SHORT"/>
    <property type="match status" value="1"/>
</dbReference>
<dbReference type="PANTHER" id="PTHR44196">
    <property type="entry name" value="DEHYDROGENASE/REDUCTASE SDR FAMILY MEMBER 7B"/>
    <property type="match status" value="1"/>
</dbReference>
<protein>
    <submittedName>
        <fullName evidence="5">Oxidoreductase</fullName>
    </submittedName>
</protein>
<feature type="domain" description="Ketoreductase" evidence="4">
    <location>
        <begin position="6"/>
        <end position="187"/>
    </location>
</feature>
<dbReference type="GO" id="GO:0016491">
    <property type="term" value="F:oxidoreductase activity"/>
    <property type="evidence" value="ECO:0007669"/>
    <property type="project" value="UniProtKB-KW"/>
</dbReference>
<evidence type="ECO:0000256" key="2">
    <source>
        <dbReference type="ARBA" id="ARBA00023002"/>
    </source>
</evidence>
<comment type="caution">
    <text evidence="5">The sequence shown here is derived from an EMBL/GenBank/DDBJ whole genome shotgun (WGS) entry which is preliminary data.</text>
</comment>
<dbReference type="PRINTS" id="PR00080">
    <property type="entry name" value="SDRFAMILY"/>
</dbReference>
<gene>
    <name evidence="5" type="ORF">DI536_01170</name>
</gene>